<protein>
    <submittedName>
        <fullName evidence="2">Uncharacterized protein</fullName>
    </submittedName>
</protein>
<evidence type="ECO:0000313" key="2">
    <source>
        <dbReference type="EMBL" id="AXK82636.1"/>
    </source>
</evidence>
<dbReference type="RefSeq" id="WP_115693015.1">
    <property type="nucleotide sequence ID" value="NZ_CP031417.1"/>
</dbReference>
<dbReference type="Proteomes" id="UP000254889">
    <property type="component" value="Chromosome"/>
</dbReference>
<evidence type="ECO:0000313" key="3">
    <source>
        <dbReference type="Proteomes" id="UP000254889"/>
    </source>
</evidence>
<accession>A0A346A0D9</accession>
<dbReference type="EMBL" id="CP031417">
    <property type="protein sequence ID" value="AXK82636.1"/>
    <property type="molecule type" value="Genomic_DNA"/>
</dbReference>
<proteinExistence type="predicted"/>
<gene>
    <name evidence="2" type="ORF">DW352_20165</name>
</gene>
<feature type="compositionally biased region" description="Basic residues" evidence="1">
    <location>
        <begin position="50"/>
        <end position="59"/>
    </location>
</feature>
<dbReference type="AlphaFoldDB" id="A0A346A0D9"/>
<dbReference type="OrthoDB" id="8450605at2"/>
<organism evidence="2 3">
    <name type="scientific">Pseudolabrys taiwanensis</name>
    <dbReference type="NCBI Taxonomy" id="331696"/>
    <lineage>
        <taxon>Bacteria</taxon>
        <taxon>Pseudomonadati</taxon>
        <taxon>Pseudomonadota</taxon>
        <taxon>Alphaproteobacteria</taxon>
        <taxon>Hyphomicrobiales</taxon>
        <taxon>Xanthobacteraceae</taxon>
        <taxon>Pseudolabrys</taxon>
    </lineage>
</organism>
<keyword evidence="3" id="KW-1185">Reference proteome</keyword>
<evidence type="ECO:0000256" key="1">
    <source>
        <dbReference type="SAM" id="MobiDB-lite"/>
    </source>
</evidence>
<reference evidence="2 3" key="1">
    <citation type="submission" date="2018-07" db="EMBL/GenBank/DDBJ databases">
        <authorList>
            <person name="Quirk P.G."/>
            <person name="Krulwich T.A."/>
        </authorList>
    </citation>
    <scope>NUCLEOTIDE SEQUENCE [LARGE SCALE GENOMIC DNA]</scope>
    <source>
        <strain evidence="2 3">CC-BB4</strain>
    </source>
</reference>
<dbReference type="KEGG" id="ptaw:DW352_20165"/>
<sequence length="59" mass="6892">MAYRLSRLPSRFPVGTKFIVEGRDGEVKRYLEFPDGTKVRLPPQPERPPVRRRGKRRAA</sequence>
<name>A0A346A0D9_9HYPH</name>
<feature type="region of interest" description="Disordered" evidence="1">
    <location>
        <begin position="35"/>
        <end position="59"/>
    </location>
</feature>